<evidence type="ECO:0000313" key="2">
    <source>
        <dbReference type="Proteomes" id="UP000177111"/>
    </source>
</evidence>
<comment type="caution">
    <text evidence="1">The sequence shown here is derived from an EMBL/GenBank/DDBJ whole genome shotgun (WGS) entry which is preliminary data.</text>
</comment>
<protein>
    <submittedName>
        <fullName evidence="1">Uncharacterized protein</fullName>
    </submittedName>
</protein>
<reference evidence="1 2" key="1">
    <citation type="journal article" date="2016" name="Nat. Commun.">
        <title>Thousands of microbial genomes shed light on interconnected biogeochemical processes in an aquifer system.</title>
        <authorList>
            <person name="Anantharaman K."/>
            <person name="Brown C.T."/>
            <person name="Hug L.A."/>
            <person name="Sharon I."/>
            <person name="Castelle C.J."/>
            <person name="Probst A.J."/>
            <person name="Thomas B.C."/>
            <person name="Singh A."/>
            <person name="Wilkins M.J."/>
            <person name="Karaoz U."/>
            <person name="Brodie E.L."/>
            <person name="Williams K.H."/>
            <person name="Hubbard S.S."/>
            <person name="Banfield J.F."/>
        </authorList>
    </citation>
    <scope>NUCLEOTIDE SEQUENCE [LARGE SCALE GENOMIC DNA]</scope>
</reference>
<dbReference type="EMBL" id="MGKT01000006">
    <property type="protein sequence ID" value="OGN31110.1"/>
    <property type="molecule type" value="Genomic_DNA"/>
</dbReference>
<organism evidence="1 2">
    <name type="scientific">Candidatus Yanofskybacteria bacterium RIFCSPLOWO2_02_FULL_44_18</name>
    <dbReference type="NCBI Taxonomy" id="1802705"/>
    <lineage>
        <taxon>Bacteria</taxon>
        <taxon>Candidatus Yanofskyibacteriota</taxon>
    </lineage>
</organism>
<dbReference type="AlphaFoldDB" id="A0A1F8H1J1"/>
<sequence length="102" mass="10552">MAQATAINAEDSSQPSCCLSSLQLPVGAWGVKGTLRINMFASDTGVGLTLFVGCTEYAGDGEEDEMGSDNGISPISSAIVIKPITAAATTKADKIIIFRIIQ</sequence>
<dbReference type="Proteomes" id="UP000177111">
    <property type="component" value="Unassembled WGS sequence"/>
</dbReference>
<accession>A0A1F8H1J1</accession>
<evidence type="ECO:0000313" key="1">
    <source>
        <dbReference type="EMBL" id="OGN31110.1"/>
    </source>
</evidence>
<name>A0A1F8H1J1_9BACT</name>
<proteinExistence type="predicted"/>
<gene>
    <name evidence="1" type="ORF">A3I96_02325</name>
</gene>